<feature type="domain" description="Xylanolytic transcriptional activator regulatory" evidence="7">
    <location>
        <begin position="302"/>
        <end position="372"/>
    </location>
</feature>
<dbReference type="GO" id="GO:0000981">
    <property type="term" value="F:DNA-binding transcription factor activity, RNA polymerase II-specific"/>
    <property type="evidence" value="ECO:0007669"/>
    <property type="project" value="InterPro"/>
</dbReference>
<dbReference type="Proteomes" id="UP000504638">
    <property type="component" value="Unplaced"/>
</dbReference>
<evidence type="ECO:0000259" key="7">
    <source>
        <dbReference type="SMART" id="SM00906"/>
    </source>
</evidence>
<gene>
    <name evidence="8 10" type="ORF">P152DRAFT_336219</name>
</gene>
<feature type="compositionally biased region" description="Polar residues" evidence="6">
    <location>
        <begin position="595"/>
        <end position="608"/>
    </location>
</feature>
<evidence type="ECO:0000256" key="4">
    <source>
        <dbReference type="ARBA" id="ARBA00023163"/>
    </source>
</evidence>
<keyword evidence="9" id="KW-1185">Reference proteome</keyword>
<dbReference type="EMBL" id="ML975156">
    <property type="protein sequence ID" value="KAF1813036.1"/>
    <property type="molecule type" value="Genomic_DNA"/>
</dbReference>
<dbReference type="InterPro" id="IPR001138">
    <property type="entry name" value="Zn2Cys6_DnaBD"/>
</dbReference>
<keyword evidence="3" id="KW-0238">DNA-binding</keyword>
<proteinExistence type="predicted"/>
<dbReference type="OrthoDB" id="10031947at2759"/>
<dbReference type="RefSeq" id="XP_033534667.1">
    <property type="nucleotide sequence ID" value="XM_033675299.1"/>
</dbReference>
<organism evidence="8">
    <name type="scientific">Eremomyces bilateralis CBS 781.70</name>
    <dbReference type="NCBI Taxonomy" id="1392243"/>
    <lineage>
        <taxon>Eukaryota</taxon>
        <taxon>Fungi</taxon>
        <taxon>Dikarya</taxon>
        <taxon>Ascomycota</taxon>
        <taxon>Pezizomycotina</taxon>
        <taxon>Dothideomycetes</taxon>
        <taxon>Dothideomycetes incertae sedis</taxon>
        <taxon>Eremomycetales</taxon>
        <taxon>Eremomycetaceae</taxon>
        <taxon>Eremomyces</taxon>
    </lineage>
</organism>
<dbReference type="PANTHER" id="PTHR47171:SF6">
    <property type="entry name" value="SPECIFIC TRANSCRIPTION FACTOR, PUTATIVE (AFU_ORTHOLOGUE AFUA_2G06130)-RELATED"/>
    <property type="match status" value="1"/>
</dbReference>
<evidence type="ECO:0000313" key="9">
    <source>
        <dbReference type="Proteomes" id="UP000504638"/>
    </source>
</evidence>
<evidence type="ECO:0000313" key="10">
    <source>
        <dbReference type="RefSeq" id="XP_033534667.1"/>
    </source>
</evidence>
<name>A0A6G1G530_9PEZI</name>
<reference evidence="10" key="2">
    <citation type="submission" date="2020-04" db="EMBL/GenBank/DDBJ databases">
        <authorList>
            <consortium name="NCBI Genome Project"/>
        </authorList>
    </citation>
    <scope>NUCLEOTIDE SEQUENCE</scope>
    <source>
        <strain evidence="10">CBS 781.70</strain>
    </source>
</reference>
<dbReference type="InterPro" id="IPR052073">
    <property type="entry name" value="Amide_Lactam_Regulators"/>
</dbReference>
<evidence type="ECO:0000256" key="6">
    <source>
        <dbReference type="SAM" id="MobiDB-lite"/>
    </source>
</evidence>
<feature type="region of interest" description="Disordered" evidence="6">
    <location>
        <begin position="584"/>
        <end position="608"/>
    </location>
</feature>
<protein>
    <recommendedName>
        <fullName evidence="7">Xylanolytic transcriptional activator regulatory domain-containing protein</fullName>
    </recommendedName>
</protein>
<dbReference type="InterPro" id="IPR007219">
    <property type="entry name" value="XnlR_reg_dom"/>
</dbReference>
<dbReference type="GO" id="GO:0003677">
    <property type="term" value="F:DNA binding"/>
    <property type="evidence" value="ECO:0007669"/>
    <property type="project" value="UniProtKB-KW"/>
</dbReference>
<feature type="region of interest" description="Disordered" evidence="6">
    <location>
        <begin position="46"/>
        <end position="69"/>
    </location>
</feature>
<keyword evidence="5" id="KW-0539">Nucleus</keyword>
<evidence type="ECO:0000256" key="2">
    <source>
        <dbReference type="ARBA" id="ARBA00023015"/>
    </source>
</evidence>
<evidence type="ECO:0000256" key="1">
    <source>
        <dbReference type="ARBA" id="ARBA00022833"/>
    </source>
</evidence>
<dbReference type="GO" id="GO:0006351">
    <property type="term" value="P:DNA-templated transcription"/>
    <property type="evidence" value="ECO:0007669"/>
    <property type="project" value="InterPro"/>
</dbReference>
<feature type="region of interest" description="Disordered" evidence="6">
    <location>
        <begin position="85"/>
        <end position="108"/>
    </location>
</feature>
<reference evidence="10" key="3">
    <citation type="submission" date="2025-04" db="UniProtKB">
        <authorList>
            <consortium name="RefSeq"/>
        </authorList>
    </citation>
    <scope>IDENTIFICATION</scope>
    <source>
        <strain evidence="10">CBS 781.70</strain>
    </source>
</reference>
<dbReference type="Pfam" id="PF04082">
    <property type="entry name" value="Fungal_trans"/>
    <property type="match status" value="1"/>
</dbReference>
<reference evidence="8 10" key="1">
    <citation type="submission" date="2020-01" db="EMBL/GenBank/DDBJ databases">
        <authorList>
            <consortium name="DOE Joint Genome Institute"/>
            <person name="Haridas S."/>
            <person name="Albert R."/>
            <person name="Binder M."/>
            <person name="Bloem J."/>
            <person name="Labutti K."/>
            <person name="Salamov A."/>
            <person name="Andreopoulos B."/>
            <person name="Baker S.E."/>
            <person name="Barry K."/>
            <person name="Bills G."/>
            <person name="Bluhm B.H."/>
            <person name="Cannon C."/>
            <person name="Castanera R."/>
            <person name="Culley D.E."/>
            <person name="Daum C."/>
            <person name="Ezra D."/>
            <person name="Gonzalez J.B."/>
            <person name="Henrissat B."/>
            <person name="Kuo A."/>
            <person name="Liang C."/>
            <person name="Lipzen A."/>
            <person name="Lutzoni F."/>
            <person name="Magnuson J."/>
            <person name="Mondo S."/>
            <person name="Nolan M."/>
            <person name="Ohm R."/>
            <person name="Pangilinan J."/>
            <person name="Park H.-J."/>
            <person name="Ramirez L."/>
            <person name="Alfaro M."/>
            <person name="Sun H."/>
            <person name="Tritt A."/>
            <person name="Yoshinaga Y."/>
            <person name="Zwiers L.-H."/>
            <person name="Turgeon B.G."/>
            <person name="Goodwin S.B."/>
            <person name="Spatafora J.W."/>
            <person name="Crous P.W."/>
            <person name="Grigoriev I.V."/>
        </authorList>
    </citation>
    <scope>NUCLEOTIDE SEQUENCE</scope>
    <source>
        <strain evidence="8 10">CBS 781.70</strain>
    </source>
</reference>
<dbReference type="SMART" id="SM00906">
    <property type="entry name" value="Fungal_trans"/>
    <property type="match status" value="1"/>
</dbReference>
<dbReference type="CDD" id="cd00067">
    <property type="entry name" value="GAL4"/>
    <property type="match status" value="1"/>
</dbReference>
<accession>A0A6G1G530</accession>
<evidence type="ECO:0000256" key="3">
    <source>
        <dbReference type="ARBA" id="ARBA00023125"/>
    </source>
</evidence>
<evidence type="ECO:0000313" key="8">
    <source>
        <dbReference type="EMBL" id="KAF1813036.1"/>
    </source>
</evidence>
<keyword evidence="2" id="KW-0805">Transcription regulation</keyword>
<dbReference type="GeneID" id="54415869"/>
<dbReference type="GO" id="GO:0008270">
    <property type="term" value="F:zinc ion binding"/>
    <property type="evidence" value="ECO:0007669"/>
    <property type="project" value="InterPro"/>
</dbReference>
<sequence length="686" mass="77187">MSSIITFAANNDLFRKRKRVFRACESCKKRRKRCTHVFDEPDAVSANEPQVKLPRKAPSSPQAQGQGGIVVKSQVKSTGNLFKASVLNGDGHETPSGSQKRSKSPVPPRFYGYLHPETELRHQIRDQSRNPQVLRHQCGYWIQTEDGSEMPAAGLPRESLALSDLSNSAQEALSKYLHAVDFGICPPRQHQDAMLEIFFSFVHPLLPVVEKDVFLKQYAERSEPRLLLQVLCIIASKHDQARKHLYLGQSTELLSPRDFAQRLYKSVCAALDARQEPNRIVLIQINALLSMYSEGYDGFEQASFHLVTAIHHAHTIGLQFGRARQSHHDEYLDNLWWCLWSLDRVTAFTCGRPLSINDRDNRLDKITTQEDRKYTPFGIWLQLCENVDTVINYYRPTNEPLTNNGWESNFPAFEDFLGGDERVVQIDPTLLAALELFYYAVAMTTYTSRSLNDPERGSPAYLRQSHSADKVRCILGSRSHENLPPVSIIPYALSVATSVSYRHYRQAQIQRKKEEALQELTTCCVLLRRMRYQWWSAAAMAELASAALAKADRQAEAARQPSVDEQQKNEPESRLHALAALAHAQPVDSDPMNRPYTSSSAAGGSKIPSTITSSFPNFSATPTMSPLTPQLGTATMDLTDSLDWLNFDNCFDNMDTLLGSSGADMSMEMLRPFDDGGLGLLEFPQQ</sequence>
<evidence type="ECO:0000256" key="5">
    <source>
        <dbReference type="ARBA" id="ARBA00023242"/>
    </source>
</evidence>
<keyword evidence="1" id="KW-0862">Zinc</keyword>
<keyword evidence="4" id="KW-0804">Transcription</keyword>
<dbReference type="CDD" id="cd12148">
    <property type="entry name" value="fungal_TF_MHR"/>
    <property type="match status" value="1"/>
</dbReference>
<dbReference type="PANTHER" id="PTHR47171">
    <property type="entry name" value="FARA-RELATED"/>
    <property type="match status" value="1"/>
</dbReference>
<dbReference type="AlphaFoldDB" id="A0A6G1G530"/>